<feature type="transmembrane region" description="Helical" evidence="1">
    <location>
        <begin position="6"/>
        <end position="35"/>
    </location>
</feature>
<name>A0A1I3TAJ9_9SPHI</name>
<dbReference type="PANTHER" id="PTHR33608">
    <property type="entry name" value="BLL2464 PROTEIN"/>
    <property type="match status" value="1"/>
</dbReference>
<feature type="domain" description="DUF58" evidence="2">
    <location>
        <begin position="183"/>
        <end position="339"/>
    </location>
</feature>
<dbReference type="STRING" id="1477437.SAMN05444682_11285"/>
<accession>A0A1I3TAJ9</accession>
<evidence type="ECO:0000259" key="2">
    <source>
        <dbReference type="Pfam" id="PF01882"/>
    </source>
</evidence>
<evidence type="ECO:0000313" key="4">
    <source>
        <dbReference type="Proteomes" id="UP000198670"/>
    </source>
</evidence>
<protein>
    <submittedName>
        <fullName evidence="3">Uncharacterized conserved protein, DUF58 family, contains vWF domain</fullName>
    </submittedName>
</protein>
<keyword evidence="1" id="KW-0812">Transmembrane</keyword>
<evidence type="ECO:0000256" key="1">
    <source>
        <dbReference type="SAM" id="Phobius"/>
    </source>
</evidence>
<dbReference type="Proteomes" id="UP000198670">
    <property type="component" value="Unassembled WGS sequence"/>
</dbReference>
<dbReference type="PANTHER" id="PTHR33608:SF3">
    <property type="entry name" value="SLR2013 PROTEIN"/>
    <property type="match status" value="1"/>
</dbReference>
<proteinExistence type="predicted"/>
<keyword evidence="1" id="KW-0472">Membrane</keyword>
<keyword evidence="1" id="KW-1133">Transmembrane helix</keyword>
<gene>
    <name evidence="3" type="ORF">SAMN05444682_11285</name>
</gene>
<dbReference type="OrthoDB" id="845740at2"/>
<dbReference type="SUPFAM" id="SSF53300">
    <property type="entry name" value="vWA-like"/>
    <property type="match status" value="1"/>
</dbReference>
<dbReference type="EMBL" id="FOQO01000012">
    <property type="protein sequence ID" value="SFJ67583.1"/>
    <property type="molecule type" value="Genomic_DNA"/>
</dbReference>
<keyword evidence="4" id="KW-1185">Reference proteome</keyword>
<reference evidence="3 4" key="1">
    <citation type="submission" date="2016-10" db="EMBL/GenBank/DDBJ databases">
        <authorList>
            <person name="de Groot N.N."/>
        </authorList>
    </citation>
    <scope>NUCLEOTIDE SEQUENCE [LARGE SCALE GENOMIC DNA]</scope>
    <source>
        <strain evidence="3 4">RK1</strain>
    </source>
</reference>
<dbReference type="InterPro" id="IPR002881">
    <property type="entry name" value="DUF58"/>
</dbReference>
<dbReference type="AlphaFoldDB" id="A0A1I3TAJ9"/>
<dbReference type="InterPro" id="IPR036465">
    <property type="entry name" value="vWFA_dom_sf"/>
</dbReference>
<dbReference type="Pfam" id="PF01882">
    <property type="entry name" value="DUF58"/>
    <property type="match status" value="1"/>
</dbReference>
<organism evidence="3 4">
    <name type="scientific">Parapedobacter indicus</name>
    <dbReference type="NCBI Taxonomy" id="1477437"/>
    <lineage>
        <taxon>Bacteria</taxon>
        <taxon>Pseudomonadati</taxon>
        <taxon>Bacteroidota</taxon>
        <taxon>Sphingobacteriia</taxon>
        <taxon>Sphingobacteriales</taxon>
        <taxon>Sphingobacteriaceae</taxon>
        <taxon>Parapedobacter</taxon>
    </lineage>
</organism>
<evidence type="ECO:0000313" key="3">
    <source>
        <dbReference type="EMBL" id="SFJ67583.1"/>
    </source>
</evidence>
<sequence>MLYLLAFFFPAIEVLPIIGFYALLILLGLDIFLLYRPREGLYGHRNTPERLSNGDENEIGIYVANQYRFPVRVGIIDEVPIQFQRRDVWFETKLLVGGQKTITYQLRPLKRGEYAFGRIRLYAQTSLALIQRRFTTGNSETLPVYPSFVHLRKYELMAVSQRLSDFGAKRLRRIGHSMEFDQIKQYVPGDDYRTLNWKATARQGQPMVNAYTDERSQSVYCVIDKSRTMRMPFNGLSLLDYAINASLALSKVVMGKEDKAGLITISDRKGAVIPADRKAGQLRRIIEVLYREKTRYLETNMELLYTTIRQTAKQRSLLVFFTNFESMSGMQRQLPMLKRIARFHALVVVFFENTELAKLTNKPAATIEDIYLHTIASKFAYEKKQIVRELNLHGIQTILTPPEDLTVNTINKYLEIKARQYL</sequence>